<reference evidence="2" key="1">
    <citation type="journal article" date="2023" name="Insect Mol. Biol.">
        <title>Genome sequencing provides insights into the evolution of gene families encoding plant cell wall-degrading enzymes in longhorned beetles.</title>
        <authorList>
            <person name="Shin N.R."/>
            <person name="Okamura Y."/>
            <person name="Kirsch R."/>
            <person name="Pauchet Y."/>
        </authorList>
    </citation>
    <scope>NUCLEOTIDE SEQUENCE</scope>
    <source>
        <strain evidence="2">MMC_N1</strain>
    </source>
</reference>
<accession>A0ABQ9JKT0</accession>
<feature type="region of interest" description="Disordered" evidence="1">
    <location>
        <begin position="130"/>
        <end position="222"/>
    </location>
</feature>
<comment type="caution">
    <text evidence="2">The sequence shown here is derived from an EMBL/GenBank/DDBJ whole genome shotgun (WGS) entry which is preliminary data.</text>
</comment>
<evidence type="ECO:0000313" key="2">
    <source>
        <dbReference type="EMBL" id="KAJ8978095.1"/>
    </source>
</evidence>
<feature type="compositionally biased region" description="Basic residues" evidence="1">
    <location>
        <begin position="181"/>
        <end position="199"/>
    </location>
</feature>
<evidence type="ECO:0000313" key="3">
    <source>
        <dbReference type="Proteomes" id="UP001162164"/>
    </source>
</evidence>
<proteinExistence type="predicted"/>
<dbReference type="EMBL" id="JAPWTJ010000473">
    <property type="protein sequence ID" value="KAJ8978095.1"/>
    <property type="molecule type" value="Genomic_DNA"/>
</dbReference>
<name>A0ABQ9JKT0_9CUCU</name>
<evidence type="ECO:0000256" key="1">
    <source>
        <dbReference type="SAM" id="MobiDB-lite"/>
    </source>
</evidence>
<gene>
    <name evidence="2" type="ORF">NQ317_018961</name>
</gene>
<sequence length="257" mass="29505">MNSFRSELHDMYTELKNKVALSYHDDKGFMIPNTTKTLPWGHDDILFYQSEPDQNLEWFISATKSIMSEATIIKKSVKQKNGWFGCLNHSNRISSMGSVLPVLQLGDQDSGVVNPESAALVEELEMFMERPEDNPYTPPPRLLTPLPATSFNHPTRPNPRPAAESKLQLSRWTPRSERTLRVHKGPKKPLIKRRRRRWPQSREGPRSGRSPGYQAVHDRGLRRSRLVVVKAPQVEEKQDNDDDDFACNSRCISCNRD</sequence>
<organism evidence="2 3">
    <name type="scientific">Molorchus minor</name>
    <dbReference type="NCBI Taxonomy" id="1323400"/>
    <lineage>
        <taxon>Eukaryota</taxon>
        <taxon>Metazoa</taxon>
        <taxon>Ecdysozoa</taxon>
        <taxon>Arthropoda</taxon>
        <taxon>Hexapoda</taxon>
        <taxon>Insecta</taxon>
        <taxon>Pterygota</taxon>
        <taxon>Neoptera</taxon>
        <taxon>Endopterygota</taxon>
        <taxon>Coleoptera</taxon>
        <taxon>Polyphaga</taxon>
        <taxon>Cucujiformia</taxon>
        <taxon>Chrysomeloidea</taxon>
        <taxon>Cerambycidae</taxon>
        <taxon>Lamiinae</taxon>
        <taxon>Monochamini</taxon>
        <taxon>Molorchus</taxon>
    </lineage>
</organism>
<dbReference type="Proteomes" id="UP001162164">
    <property type="component" value="Unassembled WGS sequence"/>
</dbReference>
<keyword evidence="3" id="KW-1185">Reference proteome</keyword>
<protein>
    <submittedName>
        <fullName evidence="2">Uncharacterized protein</fullName>
    </submittedName>
</protein>